<evidence type="ECO:0000256" key="10">
    <source>
        <dbReference type="ARBA" id="ARBA00023273"/>
    </source>
</evidence>
<dbReference type="PANTHER" id="PTHR12241:SF31">
    <property type="entry name" value="POLYGLUTAMYLASE COMPLEX SUBUNIT TTLL1"/>
    <property type="match status" value="1"/>
</dbReference>
<dbReference type="Proteomes" id="UP000682733">
    <property type="component" value="Unassembled WGS sequence"/>
</dbReference>
<evidence type="ECO:0000256" key="3">
    <source>
        <dbReference type="ARBA" id="ARBA00022490"/>
    </source>
</evidence>
<sequence length="238" mass="27177">MYNYSLTSHILCLPTDFIPVTYMMPADYNLFADDFRRDPNHAWIMKPAARAQGKGIFLINKISQIKKWSRDGTKQLTSSAPSRETYVISRYIDNPLLIGGKKFDLRLYSVITSDRHCFECYGYDIIIDDNLKAWLIEVNASPSLTSTTSNDRIMKFKLLNDVLNIVVPNGEIPDIKNKPQTITREALGNFDLLYDEEQAQIELSDKDYREQKGKGGIVPIISKTGLLLAKTKQSSTWR</sequence>
<dbReference type="GO" id="GO:0005874">
    <property type="term" value="C:microtubule"/>
    <property type="evidence" value="ECO:0007669"/>
    <property type="project" value="UniProtKB-KW"/>
</dbReference>
<dbReference type="PANTHER" id="PTHR12241">
    <property type="entry name" value="TUBULIN POLYGLUTAMYLASE"/>
    <property type="match status" value="1"/>
</dbReference>
<evidence type="ECO:0000313" key="13">
    <source>
        <dbReference type="Proteomes" id="UP000682733"/>
    </source>
</evidence>
<gene>
    <name evidence="11" type="ORF">OVA965_LOCUS6706</name>
    <name evidence="12" type="ORF">TMI583_LOCUS6702</name>
</gene>
<evidence type="ECO:0008006" key="14">
    <source>
        <dbReference type="Google" id="ProtNLM"/>
    </source>
</evidence>
<evidence type="ECO:0000256" key="7">
    <source>
        <dbReference type="ARBA" id="ARBA00022840"/>
    </source>
</evidence>
<evidence type="ECO:0000313" key="11">
    <source>
        <dbReference type="EMBL" id="CAF0842291.1"/>
    </source>
</evidence>
<dbReference type="EMBL" id="CAJOBA010002047">
    <property type="protein sequence ID" value="CAF3627267.1"/>
    <property type="molecule type" value="Genomic_DNA"/>
</dbReference>
<evidence type="ECO:0000256" key="5">
    <source>
        <dbReference type="ARBA" id="ARBA00022701"/>
    </source>
</evidence>
<keyword evidence="3" id="KW-0963">Cytoplasm</keyword>
<comment type="similarity">
    <text evidence="2">Belongs to the tubulin polyglutamylase family.</text>
</comment>
<evidence type="ECO:0000256" key="1">
    <source>
        <dbReference type="ARBA" id="ARBA00004120"/>
    </source>
</evidence>
<organism evidence="12 13">
    <name type="scientific">Didymodactylos carnosus</name>
    <dbReference type="NCBI Taxonomy" id="1234261"/>
    <lineage>
        <taxon>Eukaryota</taxon>
        <taxon>Metazoa</taxon>
        <taxon>Spiralia</taxon>
        <taxon>Gnathifera</taxon>
        <taxon>Rotifera</taxon>
        <taxon>Eurotatoria</taxon>
        <taxon>Bdelloidea</taxon>
        <taxon>Philodinida</taxon>
        <taxon>Philodinidae</taxon>
        <taxon>Didymodactylos</taxon>
    </lineage>
</organism>
<name>A0A8S2HF49_9BILA</name>
<dbReference type="InterPro" id="IPR004344">
    <property type="entry name" value="TTL/TTLL_fam"/>
</dbReference>
<comment type="caution">
    <text evidence="12">The sequence shown here is derived from an EMBL/GenBank/DDBJ whole genome shotgun (WGS) entry which is preliminary data.</text>
</comment>
<keyword evidence="5" id="KW-0493">Microtubule</keyword>
<comment type="subcellular location">
    <subcellularLocation>
        <location evidence="1">Cytoplasm</location>
        <location evidence="1">Cytoskeleton</location>
        <location evidence="1">Cilium basal body</location>
    </subcellularLocation>
</comment>
<keyword evidence="7" id="KW-0067">ATP-binding</keyword>
<dbReference type="SUPFAM" id="SSF56059">
    <property type="entry name" value="Glutathione synthetase ATP-binding domain-like"/>
    <property type="match status" value="1"/>
</dbReference>
<keyword evidence="6" id="KW-0547">Nucleotide-binding</keyword>
<dbReference type="Pfam" id="PF03133">
    <property type="entry name" value="TTL"/>
    <property type="match status" value="2"/>
</dbReference>
<dbReference type="EMBL" id="CAJNOK010002047">
    <property type="protein sequence ID" value="CAF0842291.1"/>
    <property type="molecule type" value="Genomic_DNA"/>
</dbReference>
<dbReference type="GO" id="GO:0005524">
    <property type="term" value="F:ATP binding"/>
    <property type="evidence" value="ECO:0007669"/>
    <property type="project" value="UniProtKB-KW"/>
</dbReference>
<evidence type="ECO:0000256" key="2">
    <source>
        <dbReference type="ARBA" id="ARBA00006118"/>
    </source>
</evidence>
<evidence type="ECO:0000313" key="12">
    <source>
        <dbReference type="EMBL" id="CAF3627267.1"/>
    </source>
</evidence>
<dbReference type="Proteomes" id="UP000677228">
    <property type="component" value="Unassembled WGS sequence"/>
</dbReference>
<dbReference type="GO" id="GO:0015631">
    <property type="term" value="F:tubulin binding"/>
    <property type="evidence" value="ECO:0007669"/>
    <property type="project" value="TreeGrafter"/>
</dbReference>
<dbReference type="Gene3D" id="3.30.470.20">
    <property type="entry name" value="ATP-grasp fold, B domain"/>
    <property type="match status" value="2"/>
</dbReference>
<keyword evidence="10" id="KW-0966">Cell projection</keyword>
<evidence type="ECO:0000256" key="9">
    <source>
        <dbReference type="ARBA" id="ARBA00023212"/>
    </source>
</evidence>
<evidence type="ECO:0000256" key="8">
    <source>
        <dbReference type="ARBA" id="ARBA00023069"/>
    </source>
</evidence>
<evidence type="ECO:0000256" key="6">
    <source>
        <dbReference type="ARBA" id="ARBA00022741"/>
    </source>
</evidence>
<dbReference type="GO" id="GO:0036064">
    <property type="term" value="C:ciliary basal body"/>
    <property type="evidence" value="ECO:0007669"/>
    <property type="project" value="TreeGrafter"/>
</dbReference>
<keyword evidence="8" id="KW-0969">Cilium</keyword>
<protein>
    <recommendedName>
        <fullName evidence="14">Tubulin--tyrosine ligase-like protein 9</fullName>
    </recommendedName>
</protein>
<dbReference type="GO" id="GO:0000226">
    <property type="term" value="P:microtubule cytoskeleton organization"/>
    <property type="evidence" value="ECO:0007669"/>
    <property type="project" value="TreeGrafter"/>
</dbReference>
<keyword evidence="9" id="KW-0206">Cytoskeleton</keyword>
<reference evidence="12" key="1">
    <citation type="submission" date="2021-02" db="EMBL/GenBank/DDBJ databases">
        <authorList>
            <person name="Nowell W R."/>
        </authorList>
    </citation>
    <scope>NUCLEOTIDE SEQUENCE</scope>
</reference>
<keyword evidence="4" id="KW-0436">Ligase</keyword>
<dbReference type="PROSITE" id="PS51221">
    <property type="entry name" value="TTL"/>
    <property type="match status" value="1"/>
</dbReference>
<dbReference type="AlphaFoldDB" id="A0A8S2HF49"/>
<proteinExistence type="inferred from homology"/>
<evidence type="ECO:0000256" key="4">
    <source>
        <dbReference type="ARBA" id="ARBA00022598"/>
    </source>
</evidence>
<accession>A0A8S2HF49</accession>
<dbReference type="GO" id="GO:0070740">
    <property type="term" value="F:tubulin-glutamic acid ligase activity"/>
    <property type="evidence" value="ECO:0007669"/>
    <property type="project" value="TreeGrafter"/>
</dbReference>